<name>A0AC59Z8G2_RANTA</name>
<reference evidence="1" key="1">
    <citation type="submission" date="2023-05" db="EMBL/GenBank/DDBJ databases">
        <authorList>
            <consortium name="ELIXIR-Norway"/>
        </authorList>
    </citation>
    <scope>NUCLEOTIDE SEQUENCE</scope>
</reference>
<evidence type="ECO:0000313" key="2">
    <source>
        <dbReference type="Proteomes" id="UP001162501"/>
    </source>
</evidence>
<proteinExistence type="predicted"/>
<sequence>MVSRTVFFHIAIDAEPLGRISFESDDENFILKHTSPDILSVANAGPHANGSQFFICSAKTEQLESKHVIFGKVKEGTSTAEAVTRSGCRNGKTGKKVTIADCGQI</sequence>
<reference evidence="1" key="2">
    <citation type="submission" date="2025-03" db="EMBL/GenBank/DDBJ databases">
        <authorList>
            <consortium name="ELIXIR-Norway"/>
            <consortium name="Elixir Norway"/>
        </authorList>
    </citation>
    <scope>NUCLEOTIDE SEQUENCE</scope>
</reference>
<gene>
    <name evidence="1" type="ORF">MRATA1EN22A_LOCUS15246</name>
</gene>
<evidence type="ECO:0000313" key="1">
    <source>
        <dbReference type="EMBL" id="CAN0302294.1"/>
    </source>
</evidence>
<dbReference type="EMBL" id="OX596109">
    <property type="protein sequence ID" value="CAN0302294.1"/>
    <property type="molecule type" value="Genomic_DNA"/>
</dbReference>
<protein>
    <submittedName>
        <fullName evidence="1">Uncharacterized protein</fullName>
    </submittedName>
</protein>
<accession>A0AC59Z8G2</accession>
<organism evidence="1 2">
    <name type="scientific">Rangifer tarandus platyrhynchus</name>
    <name type="common">Svalbard reindeer</name>
    <dbReference type="NCBI Taxonomy" id="3082113"/>
    <lineage>
        <taxon>Eukaryota</taxon>
        <taxon>Metazoa</taxon>
        <taxon>Chordata</taxon>
        <taxon>Craniata</taxon>
        <taxon>Vertebrata</taxon>
        <taxon>Euteleostomi</taxon>
        <taxon>Mammalia</taxon>
        <taxon>Eutheria</taxon>
        <taxon>Laurasiatheria</taxon>
        <taxon>Artiodactyla</taxon>
        <taxon>Ruminantia</taxon>
        <taxon>Pecora</taxon>
        <taxon>Cervidae</taxon>
        <taxon>Odocoileinae</taxon>
        <taxon>Rangifer</taxon>
    </lineage>
</organism>
<dbReference type="Proteomes" id="UP001162501">
    <property type="component" value="Chromosome 25"/>
</dbReference>